<dbReference type="Pfam" id="PF00144">
    <property type="entry name" value="Beta-lactamase"/>
    <property type="match status" value="1"/>
</dbReference>
<dbReference type="RefSeq" id="XP_014178644.1">
    <property type="nucleotide sequence ID" value="XM_014323169.1"/>
</dbReference>
<dbReference type="SUPFAM" id="SSF56601">
    <property type="entry name" value="beta-lactamase/transpeptidase-like"/>
    <property type="match status" value="1"/>
</dbReference>
<evidence type="ECO:0000313" key="5">
    <source>
        <dbReference type="Proteomes" id="UP000002748"/>
    </source>
</evidence>
<feature type="domain" description="Beta-lactamase-related" evidence="3">
    <location>
        <begin position="21"/>
        <end position="387"/>
    </location>
</feature>
<comment type="caution">
    <text evidence="4">The sequence shown here is derived from an EMBL/GenBank/DDBJ whole genome shotgun (WGS) entry which is preliminary data.</text>
</comment>
<dbReference type="AlphaFoldDB" id="J6EY44"/>
<evidence type="ECO:0000259" key="3">
    <source>
        <dbReference type="Pfam" id="PF00144"/>
    </source>
</evidence>
<dbReference type="VEuPathDB" id="FungiDB:A1Q1_03337"/>
<evidence type="ECO:0000313" key="4">
    <source>
        <dbReference type="EMBL" id="EJT47762.1"/>
    </source>
</evidence>
<dbReference type="OrthoDB" id="428260at2759"/>
<evidence type="ECO:0000256" key="1">
    <source>
        <dbReference type="ARBA" id="ARBA00009009"/>
    </source>
</evidence>
<dbReference type="EMBL" id="ALBS01000229">
    <property type="protein sequence ID" value="EJT47762.1"/>
    <property type="molecule type" value="Genomic_DNA"/>
</dbReference>
<sequence length="411" mass="44951">MTVTTPTLSADAKTKIDQILQSAVDSKEIPASTFAVATADLNAEPVYFKASGERVFGSPDKGQINEDTVLQLMSMTKLVVTVAALQLVAAGKLTLDDPEIINKHLPELTSLKIIKSADDAGTDRTKPITLRHLLTHTNGTGYDVMVPLLGEWAKKHSHPGVFASNATVQTFELPLIFEPGTAWNYSLGLDWGGILIERVTGQSLDSYFKENIFKPLGADSLTFVPTEKHYERLQQVVTRDAEKKLTVFPGIRETAPEKVKGQASGGAGLYGTARDYLRFLQGILRSAQPGGILPPEYTELIFSNQLPKAPEGTFKGQYEFAALIPHIDPALVANGGLSHSLGGYLTTQDSKWGRKAGSDFWEGIYKTFYWMDPKTGIAGTFSTQCFNFGDPTDPQEKVYNQLERALYDGLQ</sequence>
<organism evidence="4 5">
    <name type="scientific">Trichosporon asahii var. asahii (strain ATCC 90039 / CBS 2479 / JCM 2466 / KCTC 7840 / NBRC 103889/ NCYC 2677 / UAMH 7654)</name>
    <name type="common">Yeast</name>
    <dbReference type="NCBI Taxonomy" id="1186058"/>
    <lineage>
        <taxon>Eukaryota</taxon>
        <taxon>Fungi</taxon>
        <taxon>Dikarya</taxon>
        <taxon>Basidiomycota</taxon>
        <taxon>Agaricomycotina</taxon>
        <taxon>Tremellomycetes</taxon>
        <taxon>Trichosporonales</taxon>
        <taxon>Trichosporonaceae</taxon>
        <taxon>Trichosporon</taxon>
    </lineage>
</organism>
<dbReference type="Proteomes" id="UP000002748">
    <property type="component" value="Unassembled WGS sequence"/>
</dbReference>
<name>J6EY44_TRIAS</name>
<dbReference type="InterPro" id="IPR050789">
    <property type="entry name" value="Diverse_Enzym_Activities"/>
</dbReference>
<dbReference type="Gene3D" id="3.40.710.10">
    <property type="entry name" value="DD-peptidase/beta-lactamase superfamily"/>
    <property type="match status" value="1"/>
</dbReference>
<dbReference type="GO" id="GO:0016787">
    <property type="term" value="F:hydrolase activity"/>
    <property type="evidence" value="ECO:0007669"/>
    <property type="project" value="UniProtKB-KW"/>
</dbReference>
<dbReference type="GeneID" id="25986850"/>
<dbReference type="InterPro" id="IPR001466">
    <property type="entry name" value="Beta-lactam-related"/>
</dbReference>
<proteinExistence type="inferred from homology"/>
<dbReference type="InterPro" id="IPR012338">
    <property type="entry name" value="Beta-lactam/transpept-like"/>
</dbReference>
<dbReference type="KEGG" id="tasa:A1Q1_03337"/>
<keyword evidence="2" id="KW-0378">Hydrolase</keyword>
<accession>J6EY44</accession>
<dbReference type="PANTHER" id="PTHR43283">
    <property type="entry name" value="BETA-LACTAMASE-RELATED"/>
    <property type="match status" value="1"/>
</dbReference>
<dbReference type="PANTHER" id="PTHR43283:SF17">
    <property type="entry name" value="(LOVD), PUTATIVE (AFU_ORTHOLOGUE AFUA_5G00920)-RELATED"/>
    <property type="match status" value="1"/>
</dbReference>
<comment type="similarity">
    <text evidence="1">Belongs to the class-A beta-lactamase family.</text>
</comment>
<gene>
    <name evidence="4" type="ORF">A1Q1_03337</name>
</gene>
<protein>
    <submittedName>
        <fullName evidence="4">Beta-lactamase</fullName>
    </submittedName>
</protein>
<evidence type="ECO:0000256" key="2">
    <source>
        <dbReference type="ARBA" id="ARBA00022801"/>
    </source>
</evidence>
<dbReference type="HOGENOM" id="CLU_020027_11_1_1"/>
<reference evidence="4 5" key="1">
    <citation type="journal article" date="2012" name="Eukaryot. Cell">
        <title>Draft genome sequence of CBS 2479, the standard type strain of Trichosporon asahii.</title>
        <authorList>
            <person name="Yang R.Y."/>
            <person name="Li H.T."/>
            <person name="Zhu H."/>
            <person name="Zhou G.P."/>
            <person name="Wang M."/>
            <person name="Wang L."/>
        </authorList>
    </citation>
    <scope>NUCLEOTIDE SEQUENCE [LARGE SCALE GENOMIC DNA]</scope>
    <source>
        <strain evidence="5">ATCC 90039 / CBS 2479 / JCM 2466 / KCTC 7840 / NCYC 2677 / UAMH 7654</strain>
    </source>
</reference>